<dbReference type="Proteomes" id="UP000641646">
    <property type="component" value="Unassembled WGS sequence"/>
</dbReference>
<feature type="region of interest" description="Disordered" evidence="5">
    <location>
        <begin position="557"/>
        <end position="587"/>
    </location>
</feature>
<evidence type="ECO:0000313" key="9">
    <source>
        <dbReference type="Proteomes" id="UP000641646"/>
    </source>
</evidence>
<feature type="domain" description="Translocation and assembly module TamB C-terminal" evidence="7">
    <location>
        <begin position="2096"/>
        <end position="2492"/>
    </location>
</feature>
<evidence type="ECO:0000256" key="2">
    <source>
        <dbReference type="ARBA" id="ARBA00022692"/>
    </source>
</evidence>
<feature type="compositionally biased region" description="Polar residues" evidence="5">
    <location>
        <begin position="563"/>
        <end position="581"/>
    </location>
</feature>
<dbReference type="EMBL" id="JACJPW010000069">
    <property type="protein sequence ID" value="MBD2183953.1"/>
    <property type="molecule type" value="Genomic_DNA"/>
</dbReference>
<dbReference type="InterPro" id="IPR053022">
    <property type="entry name" value="Chloroplast_translocon_comp"/>
</dbReference>
<keyword evidence="2 6" id="KW-0812">Transmembrane</keyword>
<feature type="compositionally biased region" description="Polar residues" evidence="5">
    <location>
        <begin position="2179"/>
        <end position="2192"/>
    </location>
</feature>
<organism evidence="8 9">
    <name type="scientific">Aerosakkonema funiforme FACHB-1375</name>
    <dbReference type="NCBI Taxonomy" id="2949571"/>
    <lineage>
        <taxon>Bacteria</taxon>
        <taxon>Bacillati</taxon>
        <taxon>Cyanobacteriota</taxon>
        <taxon>Cyanophyceae</taxon>
        <taxon>Oscillatoriophycideae</taxon>
        <taxon>Aerosakkonematales</taxon>
        <taxon>Aerosakkonemataceae</taxon>
        <taxon>Aerosakkonema</taxon>
    </lineage>
</organism>
<dbReference type="PANTHER" id="PTHR34457:SF3">
    <property type="entry name" value="PROTEIN TIC236, CHLOROPLASTIC"/>
    <property type="match status" value="1"/>
</dbReference>
<dbReference type="InterPro" id="IPR007452">
    <property type="entry name" value="TamB_C"/>
</dbReference>
<evidence type="ECO:0000259" key="7">
    <source>
        <dbReference type="Pfam" id="PF04357"/>
    </source>
</evidence>
<sequence>MTNSPNPSNEPQSSANRRVWLLWLSRTGLAFGVILVVGVAAGAWWAWVFVQEQLGPLVEKNLSESLKRPLKLGKVERFSVSGLRFGASEIPATPTDPDRAAVGAIDVGFNPVTLLLNRTLELDLTLVNPDVYIEQDEKDSWIVTEISVGEGTGPFKTEIKSVRVSNAKVVLVPNPKTGFPRVPIGITPLNGNAQIEDRGQRIRFDLGGQLATGGNFNISGEHSIPLKQTNVQLQGQNLLVTDLDRLVKFSFNLSDGRADGNLTVRYSPEQPLFLSGTALLKDVTANLKQLPAPFNNTNGMLRFNDREITLDNVTTRLGQVPLQANGSFDLQKGYDITAQVPSVAIANIVQTLNLKTSLPVSGEVRAGVRLTGPIQAPILLGQFTTTKPTQVDKLQFSSIGARFALAPTTNELAIADLQAKPTVGGQITGKGNLKLGQEGGLVFDAEIQNVPGDAIAQQYGTTLSPSLKVGNVSAKAQVFGPLNDIRVVARWQAPQATYPAAGEVVIARGQTVLRDATFQVAGKTLQAAARIADGRWEALVEGSQLPVKDILAALPENPDEQENSPVRSQQSSIQNPKSQIPNPILEGTISGRTKLSGSLGSFKVQDIQAIAEGTLQVAGGNIQLRQAGLNNGRWEALVSATGIQLGRFPQVPPQLQNATFSNGQFKLTGNVESFQVADIQAIGQGNIQVAGGTVQIVRVGLRNGAWEAIARAANVNLGQLAQLPPQVQGPFNGQFRIAGNLNSGELGTIQAVGNGNIQVAGGRVQIQQLELDRGNWRTNLTASGVQLGRFAQVPPQLQGAFSGQVVAAGNLDTLTAQTDKSPLSQIQAIARGNLQVAGGNIQIRQAEIDRGNWRANVAVADVQLSRFAQLPPQLQGAFSGQFQLVGNLDALTEKSNQSPLSQIRARGDGNVRIAGGNVTVRQAQLDRGNFQAELIAKGVELSRFPQVPQQLQSSFSGQLEIAANLNNLTDKSNRSPLSQIRARGTGNLQVAGGSVNIRQAAISDGNWQANIIARGVNLARFPQVPKQLQSSFNGELEIAGNLDNINNDDNSLLSQIQGRGRGNLQVGGGSVNIRQAVINQGNFQADIAASNVRLNTFPQVPPQFRSSAFTGQLEIAGNLDALSDKNKSPLSQIQARGQGNLQVGGGNVNIRQAQIDRGNFQADIAASNVRLNTFPQVPPQFRSSAFTGEFQVAGNLDALSDKNKSPLSVLQGRGQGNLQVAGGSVNIRQVQIDRGNFQADIAASNVQLNRFPQVPKQFQGTFSGAAQIAGNLDALTDNSNKSPLSQIQAIGQGNLQLAAGNVTIRQAEINRGNWQANLSLSEIKLANFPQLPTQLRGSTFTGELQIAGNSDVLTAPPNNLPLSQIQASIQGNLQQVAGGSVTIRQAQLNRGNWQADVSLANVQLNRFSQQLQGRLTGDLNLAGNVASLTATGRSPLANIQARGNANFSEGIASIQGPIAATFDWNGQRLQIERVTAPGLNVSGIIIANIDRNNQPNITSLDINVEAQNLNLQNLPIQIPTPRNRVSMASRFGARDISRNPVSIIGSADFNGRISGTPTAPNVAGNLRLQNLVINGFDFDPVLSGEVQLAAGRGLRLNLSGAQDRIAVELDRNNNPVTFAIRRDEVVAEGRKQGDLLEVNVQNFPIATLKALAPYVATVPREIANQPISGILSGNFAINLNARSIVANNVTLAKAAIGEFQVDAISGDFSYANGIAEITNARLQKGESTYQVTGRITPRDFQASVQFEQGKVRNVLTAFNLLNLANTRRSQRNYAGSAALPTVAVGIPNASLLSQLRRFSEIEALLEQQRTIRRQSNRLPDITELDGNFSGTITVAGALTSGINSLPTGLQVSFEIGGKDWQWGEYKFNQVSAKGNFENGALRVAPLEIQYENARLAFSGNLGLQQQNGKLELQNFPVDVINKFVPLPVAVTGKLNGTANLAGTLQNPEVNGDLTLVDGTLNGTQVQSAQAIFTYENARLNFNSEAVVQQPQPIVISGSVPYQLPFATVRPDSNAISLDVNVQNEGLALLNLLSRGQVTWAGGQGQAQLQVRGTLSAPQITGTATVDNATIAAVALPAPLTDVTGIVRFDRDRILVENLTGNFSKGAVSAQGIIPISRQLSQQDPDRNNPLSVTLNELAINLKGLYRGGVNGNAVITGTAFEPQIGGEVTLKNGEVFLGQQQENPTPNASPSTGRGEGGGGIGFARSIVPEFNNLRLTLADNVNVTRPPLFSFRSTGELIVNGFLGNLEPQGTIQLRRGQVNLFTTQMTLDRDYTQTAVFVPERGLDPILDVRVVTTVPEVTGSRLPSSPISSEIADVPDAGFFGSVQTVRIVARVEGPASQLADNLVLTSNPPRTESEIVALIGGGFAQNLGRGDSTLGLANLAGSALLGNQQVQGTISAIGQAFGLSELRFFPTAIPPNREDRARNTTLGLAAEAVVDITDRLSGSVSKVLTTDQPLQYNLRYRVNNNILLRGSTDFSGDTKAQFEFERRF</sequence>
<keyword evidence="3 6" id="KW-1133">Transmembrane helix</keyword>
<proteinExistence type="predicted"/>
<evidence type="ECO:0000256" key="3">
    <source>
        <dbReference type="ARBA" id="ARBA00022989"/>
    </source>
</evidence>
<comment type="subcellular location">
    <subcellularLocation>
        <location evidence="1">Membrane</location>
        <topology evidence="1">Single-pass membrane protein</topology>
    </subcellularLocation>
</comment>
<dbReference type="RefSeq" id="WP_190469378.1">
    <property type="nucleotide sequence ID" value="NZ_JACJPW010000069.1"/>
</dbReference>
<accession>A0A926ZI25</accession>
<dbReference type="GO" id="GO:0009306">
    <property type="term" value="P:protein secretion"/>
    <property type="evidence" value="ECO:0007669"/>
    <property type="project" value="InterPro"/>
</dbReference>
<evidence type="ECO:0000256" key="1">
    <source>
        <dbReference type="ARBA" id="ARBA00004167"/>
    </source>
</evidence>
<comment type="caution">
    <text evidence="8">The sequence shown here is derived from an EMBL/GenBank/DDBJ whole genome shotgun (WGS) entry which is preliminary data.</text>
</comment>
<gene>
    <name evidence="8" type="ORF">H6G03_23275</name>
</gene>
<dbReference type="GO" id="GO:0005886">
    <property type="term" value="C:plasma membrane"/>
    <property type="evidence" value="ECO:0007669"/>
    <property type="project" value="InterPro"/>
</dbReference>
<feature type="region of interest" description="Disordered" evidence="5">
    <location>
        <begin position="2179"/>
        <end position="2199"/>
    </location>
</feature>
<evidence type="ECO:0000256" key="5">
    <source>
        <dbReference type="SAM" id="MobiDB-lite"/>
    </source>
</evidence>
<feature type="transmembrane region" description="Helical" evidence="6">
    <location>
        <begin position="21"/>
        <end position="47"/>
    </location>
</feature>
<keyword evidence="9" id="KW-1185">Reference proteome</keyword>
<evidence type="ECO:0000256" key="4">
    <source>
        <dbReference type="ARBA" id="ARBA00023136"/>
    </source>
</evidence>
<reference evidence="8" key="1">
    <citation type="journal article" date="2015" name="ISME J.">
        <title>Draft Genome Sequence of Streptomyces incarnatus NRRL8089, which Produces the Nucleoside Antibiotic Sinefungin.</title>
        <authorList>
            <person name="Oshima K."/>
            <person name="Hattori M."/>
            <person name="Shimizu H."/>
            <person name="Fukuda K."/>
            <person name="Nemoto M."/>
            <person name="Inagaki K."/>
            <person name="Tamura T."/>
        </authorList>
    </citation>
    <scope>NUCLEOTIDE SEQUENCE</scope>
    <source>
        <strain evidence="8">FACHB-1375</strain>
    </source>
</reference>
<evidence type="ECO:0000256" key="6">
    <source>
        <dbReference type="SAM" id="Phobius"/>
    </source>
</evidence>
<protein>
    <submittedName>
        <fullName evidence="8">Translocation/assembly module TamB domain-containing protein</fullName>
    </submittedName>
</protein>
<dbReference type="PANTHER" id="PTHR34457">
    <property type="entry name" value="EMBRYO DEFECTIVE 2410"/>
    <property type="match status" value="1"/>
</dbReference>
<reference evidence="8" key="2">
    <citation type="submission" date="2020-08" db="EMBL/GenBank/DDBJ databases">
        <authorList>
            <person name="Chen M."/>
            <person name="Teng W."/>
            <person name="Zhao L."/>
            <person name="Hu C."/>
            <person name="Zhou Y."/>
            <person name="Han B."/>
            <person name="Song L."/>
            <person name="Shu W."/>
        </authorList>
    </citation>
    <scope>NUCLEOTIDE SEQUENCE</scope>
    <source>
        <strain evidence="8">FACHB-1375</strain>
    </source>
</reference>
<dbReference type="Pfam" id="PF04357">
    <property type="entry name" value="TamB"/>
    <property type="match status" value="1"/>
</dbReference>
<name>A0A926ZI25_9CYAN</name>
<keyword evidence="4 6" id="KW-0472">Membrane</keyword>
<evidence type="ECO:0000313" key="8">
    <source>
        <dbReference type="EMBL" id="MBD2183953.1"/>
    </source>
</evidence>